<organism evidence="1 2">
    <name type="scientific">Azohydromonas caseinilytica</name>
    <dbReference type="NCBI Taxonomy" id="2728836"/>
    <lineage>
        <taxon>Bacteria</taxon>
        <taxon>Pseudomonadati</taxon>
        <taxon>Pseudomonadota</taxon>
        <taxon>Betaproteobacteria</taxon>
        <taxon>Burkholderiales</taxon>
        <taxon>Sphaerotilaceae</taxon>
        <taxon>Azohydromonas</taxon>
    </lineage>
</organism>
<dbReference type="AlphaFoldDB" id="A0A848FE08"/>
<dbReference type="EMBL" id="JABBFW010000016">
    <property type="protein sequence ID" value="NML17266.1"/>
    <property type="molecule type" value="Genomic_DNA"/>
</dbReference>
<protein>
    <submittedName>
        <fullName evidence="1">Uncharacterized protein</fullName>
    </submittedName>
</protein>
<sequence>MQASQTLLTLALALPAGPAVLVEPRPTEDDALPSQPTPMRRAAGALERADGGPAVVWAARDGYVVRNTGLPLRLTQAHPPARAGAPQDTGTLTGLPTALPTDLPVLRDLLDRLGLGLRLALEKLRVALDATRRPVLAVPTSTAQR</sequence>
<keyword evidence="2" id="KW-1185">Reference proteome</keyword>
<proteinExistence type="predicted"/>
<evidence type="ECO:0000313" key="1">
    <source>
        <dbReference type="EMBL" id="NML17266.1"/>
    </source>
</evidence>
<comment type="caution">
    <text evidence="1">The sequence shown here is derived from an EMBL/GenBank/DDBJ whole genome shotgun (WGS) entry which is preliminary data.</text>
</comment>
<gene>
    <name evidence="1" type="ORF">HHL10_20020</name>
</gene>
<name>A0A848FE08_9BURK</name>
<evidence type="ECO:0000313" key="2">
    <source>
        <dbReference type="Proteomes" id="UP000574067"/>
    </source>
</evidence>
<dbReference type="Proteomes" id="UP000574067">
    <property type="component" value="Unassembled WGS sequence"/>
</dbReference>
<accession>A0A848FE08</accession>
<dbReference type="RefSeq" id="WP_169162172.1">
    <property type="nucleotide sequence ID" value="NZ_JABBFW010000016.1"/>
</dbReference>
<reference evidence="1 2" key="1">
    <citation type="submission" date="2020-04" db="EMBL/GenBank/DDBJ databases">
        <title>Azohydromonas sp. isolated from soil.</title>
        <authorList>
            <person name="Dahal R.H."/>
        </authorList>
    </citation>
    <scope>NUCLEOTIDE SEQUENCE [LARGE SCALE GENOMIC DNA]</scope>
    <source>
        <strain evidence="1 2">G-1-1-14</strain>
    </source>
</reference>